<protein>
    <submittedName>
        <fullName evidence="1">Uncharacterized protein</fullName>
    </submittedName>
</protein>
<reference evidence="1" key="1">
    <citation type="submission" date="2020-05" db="EMBL/GenBank/DDBJ databases">
        <title>Large-scale comparative analyses of tick genomes elucidate their genetic diversity and vector capacities.</title>
        <authorList>
            <person name="Jia N."/>
            <person name="Wang J."/>
            <person name="Shi W."/>
            <person name="Du L."/>
            <person name="Sun Y."/>
            <person name="Zhan W."/>
            <person name="Jiang J."/>
            <person name="Wang Q."/>
            <person name="Zhang B."/>
            <person name="Ji P."/>
            <person name="Sakyi L.B."/>
            <person name="Cui X."/>
            <person name="Yuan T."/>
            <person name="Jiang B."/>
            <person name="Yang W."/>
            <person name="Lam T.T.-Y."/>
            <person name="Chang Q."/>
            <person name="Ding S."/>
            <person name="Wang X."/>
            <person name="Zhu J."/>
            <person name="Ruan X."/>
            <person name="Zhao L."/>
            <person name="Wei J."/>
            <person name="Que T."/>
            <person name="Du C."/>
            <person name="Cheng J."/>
            <person name="Dai P."/>
            <person name="Han X."/>
            <person name="Huang E."/>
            <person name="Gao Y."/>
            <person name="Liu J."/>
            <person name="Shao H."/>
            <person name="Ye R."/>
            <person name="Li L."/>
            <person name="Wei W."/>
            <person name="Wang X."/>
            <person name="Wang C."/>
            <person name="Yang T."/>
            <person name="Huo Q."/>
            <person name="Li W."/>
            <person name="Guo W."/>
            <person name="Chen H."/>
            <person name="Zhou L."/>
            <person name="Ni X."/>
            <person name="Tian J."/>
            <person name="Zhou Y."/>
            <person name="Sheng Y."/>
            <person name="Liu T."/>
            <person name="Pan Y."/>
            <person name="Xia L."/>
            <person name="Li J."/>
            <person name="Zhao F."/>
            <person name="Cao W."/>
        </authorList>
    </citation>
    <scope>NUCLEOTIDE SEQUENCE</scope>
    <source>
        <strain evidence="1">Hyas-2018</strain>
    </source>
</reference>
<gene>
    <name evidence="1" type="ORF">HPB50_020566</name>
</gene>
<keyword evidence="2" id="KW-1185">Reference proteome</keyword>
<evidence type="ECO:0000313" key="1">
    <source>
        <dbReference type="EMBL" id="KAH6936662.1"/>
    </source>
</evidence>
<accession>A0ACB7SN80</accession>
<dbReference type="Proteomes" id="UP000821845">
    <property type="component" value="Chromosome 3"/>
</dbReference>
<evidence type="ECO:0000313" key="2">
    <source>
        <dbReference type="Proteomes" id="UP000821845"/>
    </source>
</evidence>
<dbReference type="EMBL" id="CM023483">
    <property type="protein sequence ID" value="KAH6936662.1"/>
    <property type="molecule type" value="Genomic_DNA"/>
</dbReference>
<comment type="caution">
    <text evidence="1">The sequence shown here is derived from an EMBL/GenBank/DDBJ whole genome shotgun (WGS) entry which is preliminary data.</text>
</comment>
<organism evidence="1 2">
    <name type="scientific">Hyalomma asiaticum</name>
    <name type="common">Tick</name>
    <dbReference type="NCBI Taxonomy" id="266040"/>
    <lineage>
        <taxon>Eukaryota</taxon>
        <taxon>Metazoa</taxon>
        <taxon>Ecdysozoa</taxon>
        <taxon>Arthropoda</taxon>
        <taxon>Chelicerata</taxon>
        <taxon>Arachnida</taxon>
        <taxon>Acari</taxon>
        <taxon>Parasitiformes</taxon>
        <taxon>Ixodida</taxon>
        <taxon>Ixodoidea</taxon>
        <taxon>Ixodidae</taxon>
        <taxon>Hyalomminae</taxon>
        <taxon>Hyalomma</taxon>
    </lineage>
</organism>
<sequence>MSELGKIVPLLQELLPADTIGSIPTVSVVKVLGVYFSCAGVAATTWQTSHERANQAVERLQQLDLTLREKALAVKTTVCAFANYASRVAVIPRKTANQLNKLINALLWDGKPAPVKRNLLQLPECNGGLGLPHVLTTSKLLALKTARHLHQATDYIGKSLLLHWCSTSTDCLGADRHPGPKDGIPLSLLQGGMQHQENARQGSSFL</sequence>
<proteinExistence type="predicted"/>
<name>A0ACB7SN80_HYAAI</name>